<dbReference type="Pfam" id="PF01471">
    <property type="entry name" value="PG_binding_1"/>
    <property type="match status" value="1"/>
</dbReference>
<gene>
    <name evidence="2" type="ORF">COU46_01395</name>
</gene>
<dbReference type="InterPro" id="IPR036116">
    <property type="entry name" value="FN3_sf"/>
</dbReference>
<dbReference type="InterPro" id="IPR013783">
    <property type="entry name" value="Ig-like_fold"/>
</dbReference>
<sequence length="1590" mass="166063">MIKFPKVFWGLVFVFGILTFLPFLVQAAPLTSVTVAPLTNNTDNLIGQTSATWRFTINNVTAISTSTDAVEITFPEIINGSNWNLQGVTASSTALSGDLLNFAITTLYIDGGTRKIILAATSTQTSADNNFVIDIKGVVNPTGDYSSVVGSKNWSVRTCVLVQAGDPSSGCDSDLDSAVTASTLLARRGGLIDDWSFTASNYFAAGTGEYTITFTASTTLNIGEKIHVNFPIGFILTAATTSNQTIINGGTAQVISTAIATSTEYGTNRVILTTSNGAIDPAATSTVTFKVGNITNPAKGSYQGFRIFTATNNGGLVDGTMFGGMEQTGYRPPPVDSIQIGGTNTIRGQAKVRQANGTLRNLTSGEIAQVSVAMGSPDKMFFVGTKRLDSTGSFIYDHLLDAAYMMGMMPDNTSDSVFFNSYLQPNMLMMNVTGGETASTSPIFETPDGVIEGSIVAGPANAADVFVRAYTPASQSFTPVHTDQTYDIMGLNSSGVGYFQIPIKTGQTWNLSIMTETTLTSGGAQYWTPDVSPVFIDPGKSTTTLTAFSFVVADKTLNIALKDENNNNITESGGGPHPCINIRRAGSEIMGPGGQGVCTTTSGVYQMKVPTGAFVVQIMMPETGFKEYPINIASTDTTVNQTIIIARPTTYITGTITDPDAFPIQGVSVMAQGSNGSFSQGLTNSSGVYTLYVSTGIYRVEAFAPSYGPLGSYNVTLSGASATQNFTISADNFKKITGRIYTDADSSGTYNTGDTPYEGVGVNAYGTSGSNFAMSRNDGTYTLMVPAGTGYTVEAWSKDFGRIGSLTNVNASSDISDQNFTLAAQGYLQIKITNANTYGLTSIFAHAYSTTTPRGNGSNIWTATSTTDLVTKFSLPSGFYKVEVGTPGFGNLLSLPGNISASTTSITAGQISNLTIVLPTMATLDGTAVANATVWVSRTDGPGKYNTTADSGTGAYSIKIPTGYSYMVGASLPGYVDTPVTIANFSGNTTQNITLTASAYNISGTVSSSAGGNVKEGFIWATKAGNTGWMGSEINADGSYSLAVDSGSWTVYTNAPCHNSSDGVTQTGSGIVNITLTFISSCAINVPTMGSIVPTNGGVIATSSISINIPPNSLGTGSSNVSFSIARPDTVPPSTLNASPIISAVKRITASDSNGTAITTLSNSIEIKITYEESDIPSGTSESNLQLAYWNTTTKTWDPVSATIDTSLNTITANIDHLSDFAPIYPTGEGAPSTPTGLGATRNGDAGMSLSWTSVSEATSYLLYRDTSGSGSFPYLTTVTSANNSDTGLSGDTVYYYKVTSSNANGESTASSAASATTCASVANGVVTTSSCTLTCNSGYHESSGSCSFSGGGGMISGGSAPIISSQITPTTPIVTTQETVPAVTIAKPSPVAVFVSPVFIKVLKVGATGVDVRRLQQLLNSDPDTQIAESGVGSSGNETEYFGSLTREALKKFQKKYNIISTGDENTTGYGLLGPKTRAKLAEVFAKTMPTAPEAAKPSSVASIVSPVFNTVLRYGITSNEVKRLQELLASDSEVYPEGIISGWFGQLTRKAVQKFQCKYDIVCFGDENTTGYGLLGPKTRAKIQEVFK</sequence>
<feature type="domain" description="Fibronectin type-III" evidence="1">
    <location>
        <begin position="1231"/>
        <end position="1321"/>
    </location>
</feature>
<dbReference type="Pfam" id="PF13620">
    <property type="entry name" value="CarboxypepD_reg"/>
    <property type="match status" value="1"/>
</dbReference>
<dbReference type="SUPFAM" id="SSF49464">
    <property type="entry name" value="Carboxypeptidase regulatory domain-like"/>
    <property type="match status" value="2"/>
</dbReference>
<organism evidence="2 3">
    <name type="scientific">Candidatus Niyogibacteria bacterium CG10_big_fil_rev_8_21_14_0_10_42_19</name>
    <dbReference type="NCBI Taxonomy" id="1974725"/>
    <lineage>
        <taxon>Bacteria</taxon>
        <taxon>Candidatus Niyogiibacteriota</taxon>
    </lineage>
</organism>
<dbReference type="InterPro" id="IPR003961">
    <property type="entry name" value="FN3_dom"/>
</dbReference>
<evidence type="ECO:0000259" key="1">
    <source>
        <dbReference type="PROSITE" id="PS50853"/>
    </source>
</evidence>
<dbReference type="SUPFAM" id="SSF49265">
    <property type="entry name" value="Fibronectin type III"/>
    <property type="match status" value="1"/>
</dbReference>
<dbReference type="Proteomes" id="UP000229383">
    <property type="component" value="Unassembled WGS sequence"/>
</dbReference>
<dbReference type="SUPFAM" id="SSF47090">
    <property type="entry name" value="PGBD-like"/>
    <property type="match status" value="2"/>
</dbReference>
<accession>A0A2H0TFV9</accession>
<reference evidence="3" key="1">
    <citation type="submission" date="2017-09" db="EMBL/GenBank/DDBJ databases">
        <title>Depth-based differentiation of microbial function through sediment-hosted aquifers and enrichment of novel symbionts in the deep terrestrial subsurface.</title>
        <authorList>
            <person name="Probst A.J."/>
            <person name="Ladd B."/>
            <person name="Jarett J.K."/>
            <person name="Geller-Mcgrath D.E."/>
            <person name="Sieber C.M.K."/>
            <person name="Emerson J.B."/>
            <person name="Anantharaman K."/>
            <person name="Thomas B.C."/>
            <person name="Malmstrom R."/>
            <person name="Stieglmeier M."/>
            <person name="Klingl A."/>
            <person name="Woyke T."/>
            <person name="Ryan C.M."/>
            <person name="Banfield J.F."/>
        </authorList>
    </citation>
    <scope>NUCLEOTIDE SEQUENCE [LARGE SCALE GENOMIC DNA]</scope>
</reference>
<protein>
    <recommendedName>
        <fullName evidence="1">Fibronectin type-III domain-containing protein</fullName>
    </recommendedName>
</protein>
<dbReference type="InterPro" id="IPR002477">
    <property type="entry name" value="Peptidoglycan-bd-like"/>
</dbReference>
<evidence type="ECO:0000313" key="2">
    <source>
        <dbReference type="EMBL" id="PIR70448.1"/>
    </source>
</evidence>
<dbReference type="Gene3D" id="1.10.101.10">
    <property type="entry name" value="PGBD-like superfamily/PGBD"/>
    <property type="match status" value="2"/>
</dbReference>
<dbReference type="PROSITE" id="PS50853">
    <property type="entry name" value="FN3"/>
    <property type="match status" value="1"/>
</dbReference>
<dbReference type="CDD" id="cd00063">
    <property type="entry name" value="FN3"/>
    <property type="match status" value="1"/>
</dbReference>
<dbReference type="Gene3D" id="2.60.40.10">
    <property type="entry name" value="Immunoglobulins"/>
    <property type="match status" value="1"/>
</dbReference>
<dbReference type="InterPro" id="IPR008969">
    <property type="entry name" value="CarboxyPept-like_regulatory"/>
</dbReference>
<proteinExistence type="predicted"/>
<name>A0A2H0TFV9_9BACT</name>
<evidence type="ECO:0000313" key="3">
    <source>
        <dbReference type="Proteomes" id="UP000229383"/>
    </source>
</evidence>
<dbReference type="Gene3D" id="2.60.40.1120">
    <property type="entry name" value="Carboxypeptidase-like, regulatory domain"/>
    <property type="match status" value="2"/>
</dbReference>
<dbReference type="InterPro" id="IPR036366">
    <property type="entry name" value="PGBDSf"/>
</dbReference>
<comment type="caution">
    <text evidence="2">The sequence shown here is derived from an EMBL/GenBank/DDBJ whole genome shotgun (WGS) entry which is preliminary data.</text>
</comment>
<dbReference type="InterPro" id="IPR036365">
    <property type="entry name" value="PGBD-like_sf"/>
</dbReference>
<dbReference type="EMBL" id="PFCN01000017">
    <property type="protein sequence ID" value="PIR70448.1"/>
    <property type="molecule type" value="Genomic_DNA"/>
</dbReference>